<dbReference type="AlphaFoldDB" id="A0A316W452"/>
<evidence type="ECO:0000256" key="1">
    <source>
        <dbReference type="SAM" id="MobiDB-lite"/>
    </source>
</evidence>
<feature type="region of interest" description="Disordered" evidence="1">
    <location>
        <begin position="271"/>
        <end position="290"/>
    </location>
</feature>
<keyword evidence="4" id="KW-1185">Reference proteome</keyword>
<sequence>MARFALSLAAILAYAAAVNAQARQNATGDAEAAQAPNRGRPQRDWTPWTPKPEYTLESMPDQYMGRNRSGNNVDQYGWNVCPSDTWNQESRCQTAWLNSASDFCLWGPPNGGTVGATEREAVAFCTRPSHGTRLIPDGTLTSVHWVQTDRYVQVTGTGDFTSFGIPEGDDGGEMDSHGMDDLSNPVGGVVFTTANPATNGRPFFVQEWTNFMSWNQYCFRACWGNDAGARCQHIYDVLGCQWNIPASYEPNEWESCEGVVGLVQGVYDGSTFRQGDPVTPQAHPAPSSSNCETFQSLSNDLQFAAAASPTSSTNATGPSSSAVPSAAPNRPTTSGTSNANTSGGNSGANSNAAISVLLIATVGALAAGAVLV</sequence>
<evidence type="ECO:0000313" key="4">
    <source>
        <dbReference type="Proteomes" id="UP000245783"/>
    </source>
</evidence>
<accession>A0A316W452</accession>
<feature type="chain" id="PRO_5016360216" description="Macrofage activating glyco protein" evidence="2">
    <location>
        <begin position="21"/>
        <end position="372"/>
    </location>
</feature>
<keyword evidence="2" id="KW-0732">Signal</keyword>
<dbReference type="RefSeq" id="XP_025371484.1">
    <property type="nucleotide sequence ID" value="XM_025512243.1"/>
</dbReference>
<gene>
    <name evidence="3" type="ORF">IE81DRAFT_30184</name>
</gene>
<feature type="region of interest" description="Disordered" evidence="1">
    <location>
        <begin position="27"/>
        <end position="68"/>
    </location>
</feature>
<name>A0A316W452_9BASI</name>
<evidence type="ECO:0000256" key="2">
    <source>
        <dbReference type="SAM" id="SignalP"/>
    </source>
</evidence>
<feature type="region of interest" description="Disordered" evidence="1">
    <location>
        <begin position="307"/>
        <end position="346"/>
    </location>
</feature>
<reference evidence="3 4" key="1">
    <citation type="journal article" date="2018" name="Mol. Biol. Evol.">
        <title>Broad Genomic Sampling Reveals a Smut Pathogenic Ancestry of the Fungal Clade Ustilaginomycotina.</title>
        <authorList>
            <person name="Kijpornyongpan T."/>
            <person name="Mondo S.J."/>
            <person name="Barry K."/>
            <person name="Sandor L."/>
            <person name="Lee J."/>
            <person name="Lipzen A."/>
            <person name="Pangilinan J."/>
            <person name="LaButti K."/>
            <person name="Hainaut M."/>
            <person name="Henrissat B."/>
            <person name="Grigoriev I.V."/>
            <person name="Spatafora J.W."/>
            <person name="Aime M.C."/>
        </authorList>
    </citation>
    <scope>NUCLEOTIDE SEQUENCE [LARGE SCALE GENOMIC DNA]</scope>
    <source>
        <strain evidence="3 4">MCA 4658</strain>
    </source>
</reference>
<evidence type="ECO:0000313" key="3">
    <source>
        <dbReference type="EMBL" id="PWN44324.1"/>
    </source>
</evidence>
<protein>
    <recommendedName>
        <fullName evidence="5">Macrofage activating glyco protein</fullName>
    </recommendedName>
</protein>
<dbReference type="OrthoDB" id="2564904at2759"/>
<organism evidence="3 4">
    <name type="scientific">Ceraceosorus guamensis</name>
    <dbReference type="NCBI Taxonomy" id="1522189"/>
    <lineage>
        <taxon>Eukaryota</taxon>
        <taxon>Fungi</taxon>
        <taxon>Dikarya</taxon>
        <taxon>Basidiomycota</taxon>
        <taxon>Ustilaginomycotina</taxon>
        <taxon>Exobasidiomycetes</taxon>
        <taxon>Ceraceosorales</taxon>
        <taxon>Ceraceosoraceae</taxon>
        <taxon>Ceraceosorus</taxon>
    </lineage>
</organism>
<dbReference type="STRING" id="1522189.A0A316W452"/>
<dbReference type="EMBL" id="KZ819362">
    <property type="protein sequence ID" value="PWN44324.1"/>
    <property type="molecule type" value="Genomic_DNA"/>
</dbReference>
<proteinExistence type="predicted"/>
<evidence type="ECO:0008006" key="5">
    <source>
        <dbReference type="Google" id="ProtNLM"/>
    </source>
</evidence>
<dbReference type="GeneID" id="37034113"/>
<dbReference type="InParanoid" id="A0A316W452"/>
<dbReference type="Proteomes" id="UP000245783">
    <property type="component" value="Unassembled WGS sequence"/>
</dbReference>
<feature type="signal peptide" evidence="2">
    <location>
        <begin position="1"/>
        <end position="20"/>
    </location>
</feature>